<sequence>MTDATAAAPLAFDNTATPEDRLARLGLVLPPSPPPIANFVSHVIEGGILYLSGQGPREANGFLHTGRVGQDVSVDQAYAHARLTGLNLLAVMREALGDLSRVRRVVKVLGMVNAVPEFAEHPKVINGCSDLFVSVFGDIGQHARSSVGLGSLPDNISVEIEAVVALRDW</sequence>
<dbReference type="AlphaFoldDB" id="A0A934IWH7"/>
<name>A0A934IWH7_9HYPH</name>
<dbReference type="Proteomes" id="UP000602124">
    <property type="component" value="Unassembled WGS sequence"/>
</dbReference>
<dbReference type="RefSeq" id="WP_198877558.1">
    <property type="nucleotide sequence ID" value="NZ_JAEKMH010000004.1"/>
</dbReference>
<comment type="caution">
    <text evidence="2">The sequence shown here is derived from an EMBL/GenBank/DDBJ whole genome shotgun (WGS) entry which is preliminary data.</text>
</comment>
<proteinExistence type="predicted"/>
<evidence type="ECO:0000259" key="1">
    <source>
        <dbReference type="Pfam" id="PF14588"/>
    </source>
</evidence>
<dbReference type="InterPro" id="IPR035959">
    <property type="entry name" value="RutC-like_sf"/>
</dbReference>
<dbReference type="CDD" id="cd02199">
    <property type="entry name" value="YjgF_YER057c_UK114_like_1"/>
    <property type="match status" value="1"/>
</dbReference>
<keyword evidence="3" id="KW-1185">Reference proteome</keyword>
<evidence type="ECO:0000313" key="2">
    <source>
        <dbReference type="EMBL" id="MBJ3786366.1"/>
    </source>
</evidence>
<dbReference type="InterPro" id="IPR013813">
    <property type="entry name" value="Endoribo_LPSP/chorism_mut-like"/>
</dbReference>
<reference evidence="2" key="1">
    <citation type="submission" date="2020-12" db="EMBL/GenBank/DDBJ databases">
        <title>Devosia sp. MSA67 isolated from Mo River.</title>
        <authorList>
            <person name="Ma F."/>
            <person name="Zi Z."/>
        </authorList>
    </citation>
    <scope>NUCLEOTIDE SEQUENCE</scope>
    <source>
        <strain evidence="2">MSA67</strain>
    </source>
</reference>
<dbReference type="EMBL" id="JAEKMH010000004">
    <property type="protein sequence ID" value="MBJ3786366.1"/>
    <property type="molecule type" value="Genomic_DNA"/>
</dbReference>
<feature type="domain" description="Endoribonuclease L-PSP/chorismate mutase-like" evidence="1">
    <location>
        <begin position="19"/>
        <end position="146"/>
    </location>
</feature>
<gene>
    <name evidence="2" type="ORF">JEQ47_16695</name>
</gene>
<dbReference type="Gene3D" id="3.30.1330.40">
    <property type="entry name" value="RutC-like"/>
    <property type="match status" value="1"/>
</dbReference>
<accession>A0A934IWH7</accession>
<dbReference type="Pfam" id="PF14588">
    <property type="entry name" value="YjgF_endoribonc"/>
    <property type="match status" value="1"/>
</dbReference>
<evidence type="ECO:0000313" key="3">
    <source>
        <dbReference type="Proteomes" id="UP000602124"/>
    </source>
</evidence>
<organism evidence="2 3">
    <name type="scientific">Devosia sediminis</name>
    <dbReference type="NCBI Taxonomy" id="2798801"/>
    <lineage>
        <taxon>Bacteria</taxon>
        <taxon>Pseudomonadati</taxon>
        <taxon>Pseudomonadota</taxon>
        <taxon>Alphaproteobacteria</taxon>
        <taxon>Hyphomicrobiales</taxon>
        <taxon>Devosiaceae</taxon>
        <taxon>Devosia</taxon>
    </lineage>
</organism>
<dbReference type="SUPFAM" id="SSF55298">
    <property type="entry name" value="YjgF-like"/>
    <property type="match status" value="1"/>
</dbReference>
<dbReference type="PANTHER" id="PTHR43760:SF1">
    <property type="entry name" value="ENDORIBONUCLEASE L-PSP_CHORISMATE MUTASE-LIKE DOMAIN-CONTAINING PROTEIN"/>
    <property type="match status" value="1"/>
</dbReference>
<dbReference type="PANTHER" id="PTHR43760">
    <property type="entry name" value="ENDORIBONUCLEASE-RELATED"/>
    <property type="match status" value="1"/>
</dbReference>
<protein>
    <submittedName>
        <fullName evidence="2">RidA family protein</fullName>
    </submittedName>
</protein>